<protein>
    <submittedName>
        <fullName evidence="1">DUF2064 domain-containing protein</fullName>
    </submittedName>
</protein>
<dbReference type="AlphaFoldDB" id="A0A927K443"/>
<evidence type="ECO:0000313" key="2">
    <source>
        <dbReference type="Proteomes" id="UP000616839"/>
    </source>
</evidence>
<accession>A0A927K443</accession>
<name>A0A927K443_9ACTN</name>
<dbReference type="PANTHER" id="PTHR36529:SF1">
    <property type="entry name" value="GLYCOSYLTRANSFERASE"/>
    <property type="match status" value="1"/>
</dbReference>
<organism evidence="1 2">
    <name type="scientific">Nocardioides donggukensis</name>
    <dbReference type="NCBI Taxonomy" id="2774019"/>
    <lineage>
        <taxon>Bacteria</taxon>
        <taxon>Bacillati</taxon>
        <taxon>Actinomycetota</taxon>
        <taxon>Actinomycetes</taxon>
        <taxon>Propionibacteriales</taxon>
        <taxon>Nocardioidaceae</taxon>
        <taxon>Nocardioides</taxon>
    </lineage>
</organism>
<comment type="caution">
    <text evidence="1">The sequence shown here is derived from an EMBL/GenBank/DDBJ whole genome shotgun (WGS) entry which is preliminary data.</text>
</comment>
<reference evidence="1" key="1">
    <citation type="submission" date="2020-09" db="EMBL/GenBank/DDBJ databases">
        <title>Nocardioides sp. strain MJB4 16S ribosomal RNA gene Genome sequencing and assembly.</title>
        <authorList>
            <person name="Kim I."/>
        </authorList>
    </citation>
    <scope>NUCLEOTIDE SEQUENCE</scope>
    <source>
        <strain evidence="1">MJB4</strain>
    </source>
</reference>
<dbReference type="Gene3D" id="3.90.550.10">
    <property type="entry name" value="Spore Coat Polysaccharide Biosynthesis Protein SpsA, Chain A"/>
    <property type="match status" value="1"/>
</dbReference>
<dbReference type="SUPFAM" id="SSF53448">
    <property type="entry name" value="Nucleotide-diphospho-sugar transferases"/>
    <property type="match status" value="1"/>
</dbReference>
<dbReference type="EMBL" id="JACYXZ010000002">
    <property type="protein sequence ID" value="MBD8869824.1"/>
    <property type="molecule type" value="Genomic_DNA"/>
</dbReference>
<sequence length="195" mass="20346">MEAAAGLAAAALLDTLAACRRAFGADRCRLALAGDLTEGVRADELRAALAGWTVVPQRGEDFAARLVEAHESAARDLPGPVVQIGMDTPQVTERMLLDAAEALEEHDGVLGPAEDGGWWVLGLRDPAQAAAIRDVPMSTRETGAATRTALERAGLRVAGTATLRDVDTLEDARLVAQEAPDGAFAAAWAELAVAR</sequence>
<proteinExistence type="predicted"/>
<dbReference type="PANTHER" id="PTHR36529">
    <property type="entry name" value="SLL1095 PROTEIN"/>
    <property type="match status" value="1"/>
</dbReference>
<evidence type="ECO:0000313" key="1">
    <source>
        <dbReference type="EMBL" id="MBD8869824.1"/>
    </source>
</evidence>
<dbReference type="InterPro" id="IPR029044">
    <property type="entry name" value="Nucleotide-diphossugar_trans"/>
</dbReference>
<dbReference type="InterPro" id="IPR018641">
    <property type="entry name" value="Trfase_1_rSAM/seldom-assoc"/>
</dbReference>
<gene>
    <name evidence="1" type="ORF">IE331_09330</name>
</gene>
<keyword evidence="2" id="KW-1185">Reference proteome</keyword>
<dbReference type="Proteomes" id="UP000616839">
    <property type="component" value="Unassembled WGS sequence"/>
</dbReference>
<dbReference type="Pfam" id="PF09837">
    <property type="entry name" value="DUF2064"/>
    <property type="match status" value="1"/>
</dbReference>